<organism evidence="7 8">
    <name type="scientific">Ceratopteris richardii</name>
    <name type="common">Triangle waterfern</name>
    <dbReference type="NCBI Taxonomy" id="49495"/>
    <lineage>
        <taxon>Eukaryota</taxon>
        <taxon>Viridiplantae</taxon>
        <taxon>Streptophyta</taxon>
        <taxon>Embryophyta</taxon>
        <taxon>Tracheophyta</taxon>
        <taxon>Polypodiopsida</taxon>
        <taxon>Polypodiidae</taxon>
        <taxon>Polypodiales</taxon>
        <taxon>Pteridineae</taxon>
        <taxon>Pteridaceae</taxon>
        <taxon>Parkerioideae</taxon>
        <taxon>Ceratopteris</taxon>
    </lineage>
</organism>
<name>A0A8T2Q6W7_CERRI</name>
<keyword evidence="5" id="KW-0539">Nucleus</keyword>
<evidence type="ECO:0000256" key="1">
    <source>
        <dbReference type="ARBA" id="ARBA00004123"/>
    </source>
</evidence>
<dbReference type="GO" id="GO:0006357">
    <property type="term" value="P:regulation of transcription by RNA polymerase II"/>
    <property type="evidence" value="ECO:0007669"/>
    <property type="project" value="InterPro"/>
</dbReference>
<dbReference type="InterPro" id="IPR019313">
    <property type="entry name" value="Mediator_Med17"/>
</dbReference>
<dbReference type="OrthoDB" id="2020583at2759"/>
<evidence type="ECO:0008006" key="9">
    <source>
        <dbReference type="Google" id="ProtNLM"/>
    </source>
</evidence>
<keyword evidence="3" id="KW-0805">Transcription regulation</keyword>
<dbReference type="AlphaFoldDB" id="A0A8T2Q6W7"/>
<comment type="caution">
    <text evidence="7">The sequence shown here is derived from an EMBL/GenBank/DDBJ whole genome shotgun (WGS) entry which is preliminary data.</text>
</comment>
<feature type="region of interest" description="Disordered" evidence="6">
    <location>
        <begin position="363"/>
        <end position="404"/>
    </location>
</feature>
<gene>
    <name evidence="7" type="ORF">KP509_37G020600</name>
</gene>
<feature type="compositionally biased region" description="Polar residues" evidence="6">
    <location>
        <begin position="363"/>
        <end position="373"/>
    </location>
</feature>
<evidence type="ECO:0000256" key="2">
    <source>
        <dbReference type="ARBA" id="ARBA00005635"/>
    </source>
</evidence>
<dbReference type="PANTHER" id="PTHR13114:SF7">
    <property type="entry name" value="MEDIATOR OF RNA POLYMERASE II TRANSCRIPTION SUBUNIT 17"/>
    <property type="match status" value="1"/>
</dbReference>
<evidence type="ECO:0000313" key="8">
    <source>
        <dbReference type="Proteomes" id="UP000825935"/>
    </source>
</evidence>
<feature type="compositionally biased region" description="Basic and acidic residues" evidence="6">
    <location>
        <begin position="375"/>
        <end position="404"/>
    </location>
</feature>
<dbReference type="EMBL" id="CM035442">
    <property type="protein sequence ID" value="KAH7279459.1"/>
    <property type="molecule type" value="Genomic_DNA"/>
</dbReference>
<comment type="similarity">
    <text evidence="2">Belongs to the Mediator complex subunit 17 family.</text>
</comment>
<dbReference type="GO" id="GO:0016592">
    <property type="term" value="C:mediator complex"/>
    <property type="evidence" value="ECO:0007669"/>
    <property type="project" value="InterPro"/>
</dbReference>
<evidence type="ECO:0000313" key="7">
    <source>
        <dbReference type="EMBL" id="KAH7279459.1"/>
    </source>
</evidence>
<comment type="subcellular location">
    <subcellularLocation>
        <location evidence="1">Nucleus</location>
    </subcellularLocation>
</comment>
<proteinExistence type="inferred from homology"/>
<dbReference type="OMA" id="WWLVMDD"/>
<dbReference type="Proteomes" id="UP000825935">
    <property type="component" value="Chromosome 37"/>
</dbReference>
<accession>A0A8T2Q6W7</accession>
<keyword evidence="4" id="KW-0804">Transcription</keyword>
<dbReference type="GO" id="GO:0003712">
    <property type="term" value="F:transcription coregulator activity"/>
    <property type="evidence" value="ECO:0007669"/>
    <property type="project" value="InterPro"/>
</dbReference>
<sequence length="709" mass="79493">MGATVNLDLLPLKRLLAIEETGLEHLPPEHTSEEKSRFLLQRIDFEQSEEKDAKRVKSAKESIAQLKWPWQGLVENLQLAQQELSYILDFLNHVEANDAITVTNMMKPKQLPHEICSELALRASAKLHNFKKIGKYLKQTAKALEQQVEREAVFYGALMRLQQHWKIKRLRGISAGPGGNAGFTVDLSYPQMSADLMWGLSLRSAGLHSINIEQDSNGLLVAGLPSECMNTIHMQLNGPYIPHRALKDEGSRDGCFILSSNEKGPDSSIENEEDAVIEKGVGKAVKMGADLAHSVLRRIQMAIIHEQIFEWTAREALQPSSGLVVTSVEEHSLRVSLGHSCMLVLELHKFTDKMDDCHTSDATVIESDSSGNKNVKVEDQTADSGHEKISPVEGSPKDVGDSSIQPEEHSIVFWKDMSVFICLEQAFCQSAFLHPKDMRTSAVKSGQPKSTDGMSMLSKSKDASSGLWQDVIVFEAVSPLKLFSLTMRHRTFCSKVLLELEQLVQGVSYLFLSSCPTGNSRVTTWELTVRIPKAVGEGWKMGMVKWREAHKWNSSNFHLRVMICDTSLFVEGFEVAEMQDGTEFPEWKRSKHRCDLTELSGFLLSQFAGQLVKWLQEEAIIMGLNAKRNCLSVCINMNSKDDFIILAALDSDAHCINWWIYVRSIEGDDEFIEELSANKIQNQRFLGPLNPETLRSILVDLLSYSGDES</sequence>
<evidence type="ECO:0000256" key="3">
    <source>
        <dbReference type="ARBA" id="ARBA00023015"/>
    </source>
</evidence>
<dbReference type="PANTHER" id="PTHR13114">
    <property type="entry name" value="MEDIATOR OF RNA POLYMERASE II TRANSCRIPTION SUBUNIT 17"/>
    <property type="match status" value="1"/>
</dbReference>
<evidence type="ECO:0000256" key="4">
    <source>
        <dbReference type="ARBA" id="ARBA00023163"/>
    </source>
</evidence>
<keyword evidence="8" id="KW-1185">Reference proteome</keyword>
<dbReference type="GO" id="GO:0070847">
    <property type="term" value="C:core mediator complex"/>
    <property type="evidence" value="ECO:0007669"/>
    <property type="project" value="TreeGrafter"/>
</dbReference>
<evidence type="ECO:0000256" key="6">
    <source>
        <dbReference type="SAM" id="MobiDB-lite"/>
    </source>
</evidence>
<reference evidence="7" key="1">
    <citation type="submission" date="2021-08" db="EMBL/GenBank/DDBJ databases">
        <title>WGS assembly of Ceratopteris richardii.</title>
        <authorList>
            <person name="Marchant D.B."/>
            <person name="Chen G."/>
            <person name="Jenkins J."/>
            <person name="Shu S."/>
            <person name="Leebens-Mack J."/>
            <person name="Grimwood J."/>
            <person name="Schmutz J."/>
            <person name="Soltis P."/>
            <person name="Soltis D."/>
            <person name="Chen Z.-H."/>
        </authorList>
    </citation>
    <scope>NUCLEOTIDE SEQUENCE</scope>
    <source>
        <strain evidence="7">Whitten #5841</strain>
        <tissue evidence="7">Leaf</tissue>
    </source>
</reference>
<protein>
    <recommendedName>
        <fullName evidence="9">Mediator of RNA polymerase II transcription subunit 17</fullName>
    </recommendedName>
</protein>
<evidence type="ECO:0000256" key="5">
    <source>
        <dbReference type="ARBA" id="ARBA00023242"/>
    </source>
</evidence>